<gene>
    <name evidence="3" type="primary">CCDC59</name>
</gene>
<feature type="compositionally biased region" description="Basic and acidic residues" evidence="1">
    <location>
        <begin position="1"/>
        <end position="17"/>
    </location>
</feature>
<dbReference type="KEGG" id="pmrn:116939889"/>
<dbReference type="CTD" id="29080"/>
<feature type="compositionally biased region" description="Basic residues" evidence="1">
    <location>
        <begin position="18"/>
        <end position="36"/>
    </location>
</feature>
<dbReference type="RefSeq" id="XP_032804782.1">
    <property type="nucleotide sequence ID" value="XM_032948891.1"/>
</dbReference>
<organism evidence="2 3">
    <name type="scientific">Petromyzon marinus</name>
    <name type="common">Sea lamprey</name>
    <dbReference type="NCBI Taxonomy" id="7757"/>
    <lineage>
        <taxon>Eukaryota</taxon>
        <taxon>Metazoa</taxon>
        <taxon>Chordata</taxon>
        <taxon>Craniata</taxon>
        <taxon>Vertebrata</taxon>
        <taxon>Cyclostomata</taxon>
        <taxon>Hyperoartia</taxon>
        <taxon>Petromyzontiformes</taxon>
        <taxon>Petromyzontidae</taxon>
        <taxon>Petromyzon</taxon>
    </lineage>
</organism>
<dbReference type="PANTHER" id="PTHR15657:SF1">
    <property type="entry name" value="THYROID TRANSCRIPTION FACTOR 1-ASSOCIATED PROTEIN 26"/>
    <property type="match status" value="1"/>
</dbReference>
<feature type="region of interest" description="Disordered" evidence="1">
    <location>
        <begin position="142"/>
        <end position="221"/>
    </location>
</feature>
<feature type="region of interest" description="Disordered" evidence="1">
    <location>
        <begin position="1"/>
        <end position="46"/>
    </location>
</feature>
<proteinExistence type="predicted"/>
<accession>A0AAJ7SUL2</accession>
<dbReference type="AlphaFoldDB" id="A0AAJ7SUL2"/>
<dbReference type="GO" id="GO:0005634">
    <property type="term" value="C:nucleus"/>
    <property type="evidence" value="ECO:0007669"/>
    <property type="project" value="TreeGrafter"/>
</dbReference>
<evidence type="ECO:0000313" key="2">
    <source>
        <dbReference type="Proteomes" id="UP001318040"/>
    </source>
</evidence>
<evidence type="ECO:0000313" key="3">
    <source>
        <dbReference type="RefSeq" id="XP_032804782.1"/>
    </source>
</evidence>
<keyword evidence="2" id="KW-1185">Reference proteome</keyword>
<name>A0AAJ7SUL2_PETMA</name>
<evidence type="ECO:0000256" key="1">
    <source>
        <dbReference type="SAM" id="MobiDB-lite"/>
    </source>
</evidence>
<dbReference type="Proteomes" id="UP001318040">
    <property type="component" value="Chromosome 7"/>
</dbReference>
<dbReference type="PANTHER" id="PTHR15657">
    <property type="entry name" value="THYROID TRANSCRIPTION FACTOR 1-ASSOCIATED PROTEIN 26"/>
    <property type="match status" value="1"/>
</dbReference>
<dbReference type="InterPro" id="IPR013730">
    <property type="entry name" value="Fyv7/TAP26"/>
</dbReference>
<protein>
    <submittedName>
        <fullName evidence="3">Thyroid transcription factor 1-associated protein 26</fullName>
    </submittedName>
</protein>
<feature type="region of interest" description="Disordered" evidence="1">
    <location>
        <begin position="67"/>
        <end position="130"/>
    </location>
</feature>
<feature type="compositionally biased region" description="Basic and acidic residues" evidence="1">
    <location>
        <begin position="167"/>
        <end position="206"/>
    </location>
</feature>
<sequence>MEATRGETRGEMSDAKTRRGKAPKHKMPSSKRRHGQAFKNPHAAFREDMIAKKKEIVVHRYKKMLRKMGQGPSLQGRVTTQQGPSQRAEQGKGQRWGRPAQPWMEGPQAGKGATRQETEQSSSPEVEADYPEHLRHLYEAEEKTLGVAEPEMMRPVRKKKPSSYQKAKQEFERINTEKANKAEEIQRRKEEREKAMKEHKQRRQETFRMLSQKTKKGQPRLQLQMEHLLSKIQANRGATQ</sequence>
<dbReference type="Pfam" id="PF08524">
    <property type="entry name" value="rRNA_processing"/>
    <property type="match status" value="1"/>
</dbReference>
<feature type="compositionally biased region" description="Polar residues" evidence="1">
    <location>
        <begin position="72"/>
        <end position="88"/>
    </location>
</feature>
<reference evidence="3" key="1">
    <citation type="submission" date="2025-08" db="UniProtKB">
        <authorList>
            <consortium name="RefSeq"/>
        </authorList>
    </citation>
    <scope>IDENTIFICATION</scope>
    <source>
        <tissue evidence="3">Sperm</tissue>
    </source>
</reference>